<dbReference type="RefSeq" id="WP_161110670.1">
    <property type="nucleotide sequence ID" value="NZ_JBFABH010000009.1"/>
</dbReference>
<feature type="signal peptide" evidence="2">
    <location>
        <begin position="1"/>
        <end position="22"/>
    </location>
</feature>
<feature type="region of interest" description="Disordered" evidence="1">
    <location>
        <begin position="104"/>
        <end position="159"/>
    </location>
</feature>
<dbReference type="Proteomes" id="UP000467124">
    <property type="component" value="Unassembled WGS sequence"/>
</dbReference>
<reference evidence="3 4" key="1">
    <citation type="journal article" date="2019" name="Nat. Commun.">
        <title>The antimicrobial potential of Streptomyces from insect microbiomes.</title>
        <authorList>
            <person name="Chevrette M.G."/>
            <person name="Carlson C.M."/>
            <person name="Ortega H.E."/>
            <person name="Thomas C."/>
            <person name="Ananiev G.E."/>
            <person name="Barns K.J."/>
            <person name="Book A.J."/>
            <person name="Cagnazzo J."/>
            <person name="Carlos C."/>
            <person name="Flanigan W."/>
            <person name="Grubbs K.J."/>
            <person name="Horn H.A."/>
            <person name="Hoffmann F.M."/>
            <person name="Klassen J.L."/>
            <person name="Knack J.J."/>
            <person name="Lewin G.R."/>
            <person name="McDonald B.R."/>
            <person name="Muller L."/>
            <person name="Melo W.G.P."/>
            <person name="Pinto-Tomas A.A."/>
            <person name="Schmitz A."/>
            <person name="Wendt-Pienkowski E."/>
            <person name="Wildman S."/>
            <person name="Zhao M."/>
            <person name="Zhang F."/>
            <person name="Bugni T.S."/>
            <person name="Andes D.R."/>
            <person name="Pupo M.T."/>
            <person name="Currie C.R."/>
        </authorList>
    </citation>
    <scope>NUCLEOTIDE SEQUENCE [LARGE SCALE GENOMIC DNA]</scope>
    <source>
        <strain evidence="3 4">SID5840</strain>
    </source>
</reference>
<dbReference type="EMBL" id="WWHY01000001">
    <property type="protein sequence ID" value="MYR32275.1"/>
    <property type="molecule type" value="Genomic_DNA"/>
</dbReference>
<gene>
    <name evidence="3" type="ORF">GTW20_08325</name>
</gene>
<evidence type="ECO:0008006" key="5">
    <source>
        <dbReference type="Google" id="ProtNLM"/>
    </source>
</evidence>
<evidence type="ECO:0000256" key="2">
    <source>
        <dbReference type="SAM" id="SignalP"/>
    </source>
</evidence>
<feature type="compositionally biased region" description="Polar residues" evidence="1">
    <location>
        <begin position="37"/>
        <end position="50"/>
    </location>
</feature>
<feature type="chain" id="PRO_5039281256" description="Secreted protein" evidence="2">
    <location>
        <begin position="23"/>
        <end position="159"/>
    </location>
</feature>
<feature type="region of interest" description="Disordered" evidence="1">
    <location>
        <begin position="19"/>
        <end position="55"/>
    </location>
</feature>
<name>A0A7K2IR58_9ACTN</name>
<proteinExistence type="predicted"/>
<evidence type="ECO:0000313" key="3">
    <source>
        <dbReference type="EMBL" id="MYR32275.1"/>
    </source>
</evidence>
<accession>A0A7K2IR58</accession>
<evidence type="ECO:0000313" key="4">
    <source>
        <dbReference type="Proteomes" id="UP000467124"/>
    </source>
</evidence>
<protein>
    <recommendedName>
        <fullName evidence="5">Secreted protein</fullName>
    </recommendedName>
</protein>
<keyword evidence="2" id="KW-0732">Signal</keyword>
<sequence length="159" mass="16450">MIAGVVLLVVLALPLASNPPGGAEASLPPQIGRIDSSAETADTGSSSTDQEVGPYLGSQTVALGPVASGCDQRPMLRDLPDVVPPCALRLAVWDQPWWPLPLPPQDRVPPQVEAEGLPPTRAPPLTAHATLRPSRSVPSTAPSASTSDLRVLVPAQGRP</sequence>
<dbReference type="AlphaFoldDB" id="A0A7K2IR58"/>
<organism evidence="3 4">
    <name type="scientific">Nocardiopsis alba</name>
    <dbReference type="NCBI Taxonomy" id="53437"/>
    <lineage>
        <taxon>Bacteria</taxon>
        <taxon>Bacillati</taxon>
        <taxon>Actinomycetota</taxon>
        <taxon>Actinomycetes</taxon>
        <taxon>Streptosporangiales</taxon>
        <taxon>Nocardiopsidaceae</taxon>
        <taxon>Nocardiopsis</taxon>
    </lineage>
</organism>
<feature type="compositionally biased region" description="Low complexity" evidence="1">
    <location>
        <begin position="132"/>
        <end position="147"/>
    </location>
</feature>
<evidence type="ECO:0000256" key="1">
    <source>
        <dbReference type="SAM" id="MobiDB-lite"/>
    </source>
</evidence>
<comment type="caution">
    <text evidence="3">The sequence shown here is derived from an EMBL/GenBank/DDBJ whole genome shotgun (WGS) entry which is preliminary data.</text>
</comment>